<accession>A0AAN8ZCT5</accession>
<dbReference type="GO" id="GO:0006508">
    <property type="term" value="P:proteolysis"/>
    <property type="evidence" value="ECO:0007669"/>
    <property type="project" value="UniProtKB-KW"/>
</dbReference>
<keyword evidence="7" id="KW-1133">Transmembrane helix</keyword>
<protein>
    <submittedName>
        <fullName evidence="10">Xylanase inhibitor, C-terminal</fullName>
    </submittedName>
</protein>
<keyword evidence="8" id="KW-0472">Membrane</keyword>
<dbReference type="PANTHER" id="PTHR13683:SF375">
    <property type="entry name" value="PEPTIDASE A1 DOMAIN-CONTAINING PROTEIN"/>
    <property type="match status" value="1"/>
</dbReference>
<dbReference type="SUPFAM" id="SSF50630">
    <property type="entry name" value="Acid proteases"/>
    <property type="match status" value="1"/>
</dbReference>
<keyword evidence="10" id="KW-0326">Glycosidase</keyword>
<dbReference type="EMBL" id="JBAMMX010000009">
    <property type="protein sequence ID" value="KAK6933451.1"/>
    <property type="molecule type" value="Genomic_DNA"/>
</dbReference>
<sequence length="306" mass="33746">MYGGGQSYASGYILTDEMTFEAVLENGTQITSSTPITFGCNTKLEGQLAANKKFVDGILGLGRQDISVLSQLASTGEIPWVFSHCLCSAGIGGGFLVLGEVLDKTLTYTPLRPNKDHYIIALTSIALNGQELPIDHAVYDKGRLKGAVIDSGTTLAYLVDDVYYPFSHAVNAIASQAGIPPQLEEDLCYWMPIRYPQQVYFFNIWPSNCFIKARQPVPRLKKVLKQISSYEDPHPLDRALLSSLHCSARDDQNVAPNSETTVPNNIVICTMNYQCPIHGVKLCYCCVGETHRCYTKVNECIDQCTK</sequence>
<keyword evidence="6 10" id="KW-0378">Hydrolase</keyword>
<organism evidence="10 11">
    <name type="scientific">Dillenia turbinata</name>
    <dbReference type="NCBI Taxonomy" id="194707"/>
    <lineage>
        <taxon>Eukaryota</taxon>
        <taxon>Viridiplantae</taxon>
        <taxon>Streptophyta</taxon>
        <taxon>Embryophyta</taxon>
        <taxon>Tracheophyta</taxon>
        <taxon>Spermatophyta</taxon>
        <taxon>Magnoliopsida</taxon>
        <taxon>eudicotyledons</taxon>
        <taxon>Gunneridae</taxon>
        <taxon>Pentapetalae</taxon>
        <taxon>Dilleniales</taxon>
        <taxon>Dilleniaceae</taxon>
        <taxon>Dillenia</taxon>
    </lineage>
</organism>
<reference evidence="10 11" key="1">
    <citation type="submission" date="2023-12" db="EMBL/GenBank/DDBJ databases">
        <title>A high-quality genome assembly for Dillenia turbinata (Dilleniales).</title>
        <authorList>
            <person name="Chanderbali A."/>
        </authorList>
    </citation>
    <scope>NUCLEOTIDE SEQUENCE [LARGE SCALE GENOMIC DNA]</scope>
    <source>
        <strain evidence="10">LSX21</strain>
        <tissue evidence="10">Leaf</tissue>
    </source>
</reference>
<keyword evidence="5" id="KW-0732">Signal</keyword>
<keyword evidence="10" id="KW-0119">Carbohydrate metabolism</keyword>
<dbReference type="GO" id="GO:0016020">
    <property type="term" value="C:membrane"/>
    <property type="evidence" value="ECO:0007669"/>
    <property type="project" value="UniProtKB-SubCell"/>
</dbReference>
<dbReference type="GO" id="GO:0016798">
    <property type="term" value="F:hydrolase activity, acting on glycosyl bonds"/>
    <property type="evidence" value="ECO:0007669"/>
    <property type="project" value="UniProtKB-KW"/>
</dbReference>
<keyword evidence="3" id="KW-0645">Protease</keyword>
<keyword evidence="11" id="KW-1185">Reference proteome</keyword>
<evidence type="ECO:0000256" key="2">
    <source>
        <dbReference type="ARBA" id="ARBA00007447"/>
    </source>
</evidence>
<dbReference type="PANTHER" id="PTHR13683">
    <property type="entry name" value="ASPARTYL PROTEASES"/>
    <property type="match status" value="1"/>
</dbReference>
<evidence type="ECO:0000256" key="6">
    <source>
        <dbReference type="ARBA" id="ARBA00022801"/>
    </source>
</evidence>
<dbReference type="Gene3D" id="2.40.70.10">
    <property type="entry name" value="Acid Proteases"/>
    <property type="match status" value="2"/>
</dbReference>
<dbReference type="AlphaFoldDB" id="A0AAN8ZCT5"/>
<comment type="caution">
    <text evidence="10">The sequence shown here is derived from an EMBL/GenBank/DDBJ whole genome shotgun (WGS) entry which is preliminary data.</text>
</comment>
<evidence type="ECO:0000256" key="4">
    <source>
        <dbReference type="ARBA" id="ARBA00022692"/>
    </source>
</evidence>
<dbReference type="Proteomes" id="UP001370490">
    <property type="component" value="Unassembled WGS sequence"/>
</dbReference>
<feature type="domain" description="Peptidase A1" evidence="9">
    <location>
        <begin position="1"/>
        <end position="306"/>
    </location>
</feature>
<dbReference type="GO" id="GO:0045493">
    <property type="term" value="P:xylan catabolic process"/>
    <property type="evidence" value="ECO:0007669"/>
    <property type="project" value="UniProtKB-KW"/>
</dbReference>
<dbReference type="InterPro" id="IPR033121">
    <property type="entry name" value="PEPTIDASE_A1"/>
</dbReference>
<dbReference type="Pfam" id="PF14543">
    <property type="entry name" value="TAXi_N"/>
    <property type="match status" value="1"/>
</dbReference>
<dbReference type="Pfam" id="PF14541">
    <property type="entry name" value="TAXi_C"/>
    <property type="match status" value="1"/>
</dbReference>
<dbReference type="PROSITE" id="PS51767">
    <property type="entry name" value="PEPTIDASE_A1"/>
    <property type="match status" value="1"/>
</dbReference>
<gene>
    <name evidence="10" type="ORF">RJ641_036345</name>
</gene>
<keyword evidence="10" id="KW-0858">Xylan degradation</keyword>
<name>A0AAN8ZCT5_9MAGN</name>
<dbReference type="GO" id="GO:0004190">
    <property type="term" value="F:aspartic-type endopeptidase activity"/>
    <property type="evidence" value="ECO:0007669"/>
    <property type="project" value="InterPro"/>
</dbReference>
<evidence type="ECO:0000256" key="5">
    <source>
        <dbReference type="ARBA" id="ARBA00022729"/>
    </source>
</evidence>
<evidence type="ECO:0000256" key="7">
    <source>
        <dbReference type="ARBA" id="ARBA00022989"/>
    </source>
</evidence>
<keyword evidence="10" id="KW-0624">Polysaccharide degradation</keyword>
<comment type="similarity">
    <text evidence="2">Belongs to the peptidase A1 family.</text>
</comment>
<evidence type="ECO:0000313" key="10">
    <source>
        <dbReference type="EMBL" id="KAK6933451.1"/>
    </source>
</evidence>
<comment type="subcellular location">
    <subcellularLocation>
        <location evidence="1">Membrane</location>
    </subcellularLocation>
</comment>
<proteinExistence type="inferred from homology"/>
<evidence type="ECO:0000256" key="1">
    <source>
        <dbReference type="ARBA" id="ARBA00004370"/>
    </source>
</evidence>
<evidence type="ECO:0000313" key="11">
    <source>
        <dbReference type="Proteomes" id="UP001370490"/>
    </source>
</evidence>
<evidence type="ECO:0000256" key="3">
    <source>
        <dbReference type="ARBA" id="ARBA00022670"/>
    </source>
</evidence>
<evidence type="ECO:0000259" key="9">
    <source>
        <dbReference type="PROSITE" id="PS51767"/>
    </source>
</evidence>
<evidence type="ECO:0000256" key="8">
    <source>
        <dbReference type="ARBA" id="ARBA00023136"/>
    </source>
</evidence>
<dbReference type="InterPro" id="IPR032861">
    <property type="entry name" value="TAXi_N"/>
</dbReference>
<dbReference type="InterPro" id="IPR032799">
    <property type="entry name" value="TAXi_C"/>
</dbReference>
<keyword evidence="4" id="KW-0812">Transmembrane</keyword>
<dbReference type="InterPro" id="IPR021109">
    <property type="entry name" value="Peptidase_aspartic_dom_sf"/>
</dbReference>
<dbReference type="InterPro" id="IPR001461">
    <property type="entry name" value="Aspartic_peptidase_A1"/>
</dbReference>